<name>A0A0S2K094_9GAMM</name>
<organism evidence="2 3">
    <name type="scientific">Pseudoalteromonas phenolica</name>
    <dbReference type="NCBI Taxonomy" id="161398"/>
    <lineage>
        <taxon>Bacteria</taxon>
        <taxon>Pseudomonadati</taxon>
        <taxon>Pseudomonadota</taxon>
        <taxon>Gammaproteobacteria</taxon>
        <taxon>Alteromonadales</taxon>
        <taxon>Pseudoalteromonadaceae</taxon>
        <taxon>Pseudoalteromonas</taxon>
    </lineage>
</organism>
<keyword evidence="1" id="KW-0812">Transmembrane</keyword>
<feature type="transmembrane region" description="Helical" evidence="1">
    <location>
        <begin position="47"/>
        <end position="66"/>
    </location>
</feature>
<feature type="transmembrane region" description="Helical" evidence="1">
    <location>
        <begin position="9"/>
        <end position="27"/>
    </location>
</feature>
<keyword evidence="1" id="KW-0472">Membrane</keyword>
<dbReference type="AlphaFoldDB" id="A0A0S2K094"/>
<sequence>MSHQTLSKLVMKWAIATLAIVCVMQMLSTHIEFLYLTEEDSVGLGTLGNNNLLALVTAIVMVFLCIKDVSLKLLKEINEKAKGTANEL</sequence>
<evidence type="ECO:0000256" key="1">
    <source>
        <dbReference type="SAM" id="Phobius"/>
    </source>
</evidence>
<dbReference type="KEGG" id="pphe:PP2015_1192"/>
<accession>A0A0S2K094</accession>
<evidence type="ECO:0000313" key="2">
    <source>
        <dbReference type="EMBL" id="ALO41708.1"/>
    </source>
</evidence>
<proteinExistence type="predicted"/>
<gene>
    <name evidence="2" type="ORF">PP2015_1192</name>
</gene>
<dbReference type="RefSeq" id="WP_058029423.1">
    <property type="nucleotide sequence ID" value="NZ_CP013187.1"/>
</dbReference>
<evidence type="ECO:0000313" key="3">
    <source>
        <dbReference type="Proteomes" id="UP000061457"/>
    </source>
</evidence>
<dbReference type="PATRIC" id="fig|161398.10.peg.1214"/>
<protein>
    <submittedName>
        <fullName evidence="2">Uncharacterized protein</fullName>
    </submittedName>
</protein>
<keyword evidence="3" id="KW-1185">Reference proteome</keyword>
<reference evidence="2 3" key="1">
    <citation type="submission" date="2015-11" db="EMBL/GenBank/DDBJ databases">
        <authorList>
            <person name="Zhang Y."/>
            <person name="Guo Z."/>
        </authorList>
    </citation>
    <scope>NUCLEOTIDE SEQUENCE [LARGE SCALE GENOMIC DNA]</scope>
    <source>
        <strain evidence="2 3">KCTC 12086</strain>
    </source>
</reference>
<keyword evidence="1" id="KW-1133">Transmembrane helix</keyword>
<dbReference type="OrthoDB" id="9805006at2"/>
<dbReference type="Proteomes" id="UP000061457">
    <property type="component" value="Chromosome I"/>
</dbReference>
<dbReference type="EMBL" id="CP013187">
    <property type="protein sequence ID" value="ALO41708.1"/>
    <property type="molecule type" value="Genomic_DNA"/>
</dbReference>